<dbReference type="Proteomes" id="UP000183287">
    <property type="component" value="Unassembled WGS sequence"/>
</dbReference>
<accession>A0A1I4QTS0</accession>
<dbReference type="Gene3D" id="2.30.30.40">
    <property type="entry name" value="SH3 Domains"/>
    <property type="match status" value="1"/>
</dbReference>
<evidence type="ECO:0000313" key="1">
    <source>
        <dbReference type="EMBL" id="SFM43407.1"/>
    </source>
</evidence>
<reference evidence="2" key="1">
    <citation type="submission" date="2016-10" db="EMBL/GenBank/DDBJ databases">
        <authorList>
            <person name="Varghese N."/>
            <person name="Submissions S."/>
        </authorList>
    </citation>
    <scope>NUCLEOTIDE SEQUENCE [LARGE SCALE GENOMIC DNA]</scope>
    <source>
        <strain evidence="2">Nm44</strain>
    </source>
</reference>
<evidence type="ECO:0008006" key="3">
    <source>
        <dbReference type="Google" id="ProtNLM"/>
    </source>
</evidence>
<evidence type="ECO:0000313" key="2">
    <source>
        <dbReference type="Proteomes" id="UP000183287"/>
    </source>
</evidence>
<dbReference type="EMBL" id="FOUB01000028">
    <property type="protein sequence ID" value="SFM43407.1"/>
    <property type="molecule type" value="Genomic_DNA"/>
</dbReference>
<name>A0A1I4QTS0_9PROT</name>
<dbReference type="AlphaFoldDB" id="A0A1I4QTS0"/>
<keyword evidence="2" id="KW-1185">Reference proteome</keyword>
<protein>
    <recommendedName>
        <fullName evidence="3">SH3 domain-containing protein</fullName>
    </recommendedName>
</protein>
<organism evidence="1 2">
    <name type="scientific">Nitrosomonas communis</name>
    <dbReference type="NCBI Taxonomy" id="44574"/>
    <lineage>
        <taxon>Bacteria</taxon>
        <taxon>Pseudomonadati</taxon>
        <taxon>Pseudomonadota</taxon>
        <taxon>Betaproteobacteria</taxon>
        <taxon>Nitrosomonadales</taxon>
        <taxon>Nitrosomonadaceae</taxon>
        <taxon>Nitrosomonas</taxon>
    </lineage>
</organism>
<gene>
    <name evidence="1" type="ORF">SAMN05421863_102847</name>
</gene>
<sequence>MKSLLGGYDKNNDIFRSALCSSLFMSEIDFLFRHAKKIEELNNYWKQFHQPLSQIRESMLLTDKLDKALRFSSNRYAEIDELISSLSIESSIKRMSNELSNNIAGISSNYGERFLELTKPYQGFLRSLNSDSLYAKAIKKISGQYDWMNGVELPVIDEHSASTIAALWGRNGIEKQLQSFGIDYQRFIEDIESESDLNNALQHIQIPQIDFWTAFNILLAIFLTIWQIHLSNQSEERISSEINFSNEKLDENTKFLEQNAKLFEQLLLKLIDANSQKEGDKTQLVIGSRVSKIRIEPNHGATITAEVFPNQVVTMLDKKGKWIEVEYFDWINHELRSGWMLKKYLIRIPRKTSNKSF</sequence>
<proteinExistence type="predicted"/>